<proteinExistence type="predicted"/>
<keyword evidence="3" id="KW-1185">Reference proteome</keyword>
<dbReference type="Proteomes" id="UP000245207">
    <property type="component" value="Unassembled WGS sequence"/>
</dbReference>
<dbReference type="OrthoDB" id="1695980at2759"/>
<dbReference type="STRING" id="35608.A0A2U1N8Z0"/>
<dbReference type="Gene3D" id="3.10.180.10">
    <property type="entry name" value="2,3-Dihydroxybiphenyl 1,2-Dioxygenase, domain 1"/>
    <property type="match status" value="1"/>
</dbReference>
<evidence type="ECO:0000313" key="3">
    <source>
        <dbReference type="Proteomes" id="UP000245207"/>
    </source>
</evidence>
<reference evidence="2 3" key="1">
    <citation type="journal article" date="2018" name="Mol. Plant">
        <title>The genome of Artemisia annua provides insight into the evolution of Asteraceae family and artemisinin biosynthesis.</title>
        <authorList>
            <person name="Shen Q."/>
            <person name="Zhang L."/>
            <person name="Liao Z."/>
            <person name="Wang S."/>
            <person name="Yan T."/>
            <person name="Shi P."/>
            <person name="Liu M."/>
            <person name="Fu X."/>
            <person name="Pan Q."/>
            <person name="Wang Y."/>
            <person name="Lv Z."/>
            <person name="Lu X."/>
            <person name="Zhang F."/>
            <person name="Jiang W."/>
            <person name="Ma Y."/>
            <person name="Chen M."/>
            <person name="Hao X."/>
            <person name="Li L."/>
            <person name="Tang Y."/>
            <person name="Lv G."/>
            <person name="Zhou Y."/>
            <person name="Sun X."/>
            <person name="Brodelius P.E."/>
            <person name="Rose J.K.C."/>
            <person name="Tang K."/>
        </authorList>
    </citation>
    <scope>NUCLEOTIDE SEQUENCE [LARGE SCALE GENOMIC DNA]</scope>
    <source>
        <strain evidence="3">cv. Huhao1</strain>
        <tissue evidence="2">Leaf</tissue>
    </source>
</reference>
<accession>A0A2U1N8Z0</accession>
<dbReference type="EMBL" id="PKPP01003326">
    <property type="protein sequence ID" value="PWA69975.1"/>
    <property type="molecule type" value="Genomic_DNA"/>
</dbReference>
<keyword evidence="2" id="KW-0560">Oxidoreductase</keyword>
<feature type="region of interest" description="Disordered" evidence="1">
    <location>
        <begin position="113"/>
        <end position="133"/>
    </location>
</feature>
<keyword evidence="2" id="KW-0223">Dioxygenase</keyword>
<evidence type="ECO:0000313" key="2">
    <source>
        <dbReference type="EMBL" id="PWA69975.1"/>
    </source>
</evidence>
<name>A0A2U1N8Z0_ARTAN</name>
<evidence type="ECO:0000256" key="1">
    <source>
        <dbReference type="SAM" id="MobiDB-lite"/>
    </source>
</evidence>
<gene>
    <name evidence="2" type="ORF">CTI12_AA293380</name>
</gene>
<dbReference type="InterPro" id="IPR029068">
    <property type="entry name" value="Glyas_Bleomycin-R_OHBP_Dase"/>
</dbReference>
<comment type="caution">
    <text evidence="2">The sequence shown here is derived from an EMBL/GenBank/DDBJ whole genome shotgun (WGS) entry which is preliminary data.</text>
</comment>
<organism evidence="2 3">
    <name type="scientific">Artemisia annua</name>
    <name type="common">Sweet wormwood</name>
    <dbReference type="NCBI Taxonomy" id="35608"/>
    <lineage>
        <taxon>Eukaryota</taxon>
        <taxon>Viridiplantae</taxon>
        <taxon>Streptophyta</taxon>
        <taxon>Embryophyta</taxon>
        <taxon>Tracheophyta</taxon>
        <taxon>Spermatophyta</taxon>
        <taxon>Magnoliopsida</taxon>
        <taxon>eudicotyledons</taxon>
        <taxon>Gunneridae</taxon>
        <taxon>Pentapetalae</taxon>
        <taxon>asterids</taxon>
        <taxon>campanulids</taxon>
        <taxon>Asterales</taxon>
        <taxon>Asteraceae</taxon>
        <taxon>Asteroideae</taxon>
        <taxon>Anthemideae</taxon>
        <taxon>Artemisiinae</taxon>
        <taxon>Artemisia</taxon>
    </lineage>
</organism>
<sequence length="133" mass="14572">MCCQKERLCKSAKSSAFKTKTSIAVGIIGPGLIGATLLNQPRDQVDLVENVLQIAPAFHYLKYFTGFHEFADIIAEEVGTAESGLNSKALACNNEMVLVLINKQVYMEEKGVGYSHNTSTSRNRGHNIPKDLL</sequence>
<protein>
    <submittedName>
        <fullName evidence="2">4-hydroxyphenylpyruvate dioxygenase</fullName>
    </submittedName>
</protein>
<keyword evidence="2" id="KW-0670">Pyruvate</keyword>
<dbReference type="GO" id="GO:0051213">
    <property type="term" value="F:dioxygenase activity"/>
    <property type="evidence" value="ECO:0007669"/>
    <property type="project" value="UniProtKB-KW"/>
</dbReference>
<dbReference type="AlphaFoldDB" id="A0A2U1N8Z0"/>